<organism evidence="1 2">
    <name type="scientific">Candidatus Accumulibacter aalborgensis</name>
    <dbReference type="NCBI Taxonomy" id="1860102"/>
    <lineage>
        <taxon>Bacteria</taxon>
        <taxon>Pseudomonadati</taxon>
        <taxon>Pseudomonadota</taxon>
        <taxon>Betaproteobacteria</taxon>
        <taxon>Candidatus Accumulibacter</taxon>
    </lineage>
</organism>
<accession>A0A1A8XS79</accession>
<dbReference type="EMBL" id="FLQX01000129">
    <property type="protein sequence ID" value="SBT07950.1"/>
    <property type="molecule type" value="Genomic_DNA"/>
</dbReference>
<dbReference type="AlphaFoldDB" id="A0A1A8XS79"/>
<gene>
    <name evidence="1" type="ORF">ACCAA_510007</name>
</gene>
<name>A0A1A8XS79_9PROT</name>
<evidence type="ECO:0000313" key="2">
    <source>
        <dbReference type="Proteomes" id="UP000199169"/>
    </source>
</evidence>
<evidence type="ECO:0000313" key="1">
    <source>
        <dbReference type="EMBL" id="SBT07950.1"/>
    </source>
</evidence>
<protein>
    <submittedName>
        <fullName evidence="1">Uncharacterized protein</fullName>
    </submittedName>
</protein>
<dbReference type="STRING" id="1860102.ACCAA_510007"/>
<keyword evidence="2" id="KW-1185">Reference proteome</keyword>
<dbReference type="Proteomes" id="UP000199169">
    <property type="component" value="Unassembled WGS sequence"/>
</dbReference>
<proteinExistence type="predicted"/>
<sequence>MTAPRDLGNCLFSLNGGVTLAANLRYGQLLFANGLPCLSKSINDDLFAPRQLACR</sequence>
<reference evidence="1 2" key="1">
    <citation type="submission" date="2016-06" db="EMBL/GenBank/DDBJ databases">
        <authorList>
            <person name="Kjaerup R.B."/>
            <person name="Dalgaard T.S."/>
            <person name="Juul-Madsen H.R."/>
        </authorList>
    </citation>
    <scope>NUCLEOTIDE SEQUENCE [LARGE SCALE GENOMIC DNA]</scope>
    <source>
        <strain evidence="1">3</strain>
    </source>
</reference>